<evidence type="ECO:0000313" key="2">
    <source>
        <dbReference type="Proteomes" id="UP000315995"/>
    </source>
</evidence>
<accession>A0A4Y6PMI4</accession>
<accession>A0A5B8XZ05</accession>
<organism evidence="1 2">
    <name type="scientific">Persicimonas caeni</name>
    <dbReference type="NCBI Taxonomy" id="2292766"/>
    <lineage>
        <taxon>Bacteria</taxon>
        <taxon>Deltaproteobacteria</taxon>
        <taxon>Bradymonadales</taxon>
        <taxon>Bradymonadaceae</taxon>
        <taxon>Persicimonas</taxon>
    </lineage>
</organism>
<keyword evidence="2" id="KW-1185">Reference proteome</keyword>
<dbReference type="RefSeq" id="WP_141195921.1">
    <property type="nucleotide sequence ID" value="NZ_CP041186.1"/>
</dbReference>
<reference evidence="1 2" key="1">
    <citation type="submission" date="2019-06" db="EMBL/GenBank/DDBJ databases">
        <title>Persicimonas caeni gen. nov., sp. nov., a predatory bacterium isolated from solar saltern.</title>
        <authorList>
            <person name="Wang S."/>
        </authorList>
    </citation>
    <scope>NUCLEOTIDE SEQUENCE [LARGE SCALE GENOMIC DNA]</scope>
    <source>
        <strain evidence="1 2">YN101</strain>
    </source>
</reference>
<dbReference type="Proteomes" id="UP000315995">
    <property type="component" value="Chromosome"/>
</dbReference>
<dbReference type="OrthoDB" id="8759311at2"/>
<evidence type="ECO:0000313" key="1">
    <source>
        <dbReference type="EMBL" id="QDG49423.1"/>
    </source>
</evidence>
<protein>
    <submittedName>
        <fullName evidence="1">Uncharacterized protein</fullName>
    </submittedName>
</protein>
<dbReference type="AlphaFoldDB" id="A0A4Y6PMI4"/>
<proteinExistence type="predicted"/>
<sequence>MTQLRLSKFEFSKKGLAELQETLQAKGEEVSDQSTRLRKQFEQRSSMVAGRLLDVSLERLYDAGATTLSTAANWLDKVAVAREGAEQLRESAKAAEKAKTAITLPPIENYDDLNVKEVNEALGGLSAYELFKVRRYEEANKNRVTVLREIERLTN</sequence>
<gene>
    <name evidence="1" type="ORF">FIV42_01320</name>
</gene>
<name>A0A4Y6PMI4_PERCE</name>
<dbReference type="EMBL" id="CP041186">
    <property type="protein sequence ID" value="QDG49423.1"/>
    <property type="molecule type" value="Genomic_DNA"/>
</dbReference>